<dbReference type="AlphaFoldDB" id="A0A7C9A4P0"/>
<sequence>MWKNQKALVLARRNQMRCLKLNAQFLKMGVVWRSLSQKLKKLAVTSPVTWQRILWRKIFRVQVYQQNPGGCMTLGQSLVIYFRILVAKGSDKKSQMHFIRGRLMPFLEGTLDLLKSSIIQWKKTTGIAQKQIHVWQG</sequence>
<name>A0A7C9A4P0_OPUST</name>
<evidence type="ECO:0000313" key="1">
    <source>
        <dbReference type="EMBL" id="MBA4657035.1"/>
    </source>
</evidence>
<reference evidence="1" key="2">
    <citation type="submission" date="2020-07" db="EMBL/GenBank/DDBJ databases">
        <authorList>
            <person name="Vera ALvarez R."/>
            <person name="Arias-Moreno D.M."/>
            <person name="Jimenez-Jacinto V."/>
            <person name="Jimenez-Bremont J.F."/>
            <person name="Swaminathan K."/>
            <person name="Moose S.P."/>
            <person name="Guerrero-Gonzalez M.L."/>
            <person name="Marino-Ramirez L."/>
            <person name="Landsman D."/>
            <person name="Rodriguez-Kessler M."/>
            <person name="Delgado-Sanchez P."/>
        </authorList>
    </citation>
    <scope>NUCLEOTIDE SEQUENCE</scope>
    <source>
        <tissue evidence="1">Cladode</tissue>
    </source>
</reference>
<accession>A0A7C9A4P0</accession>
<organism evidence="1">
    <name type="scientific">Opuntia streptacantha</name>
    <name type="common">Prickly pear cactus</name>
    <name type="synonym">Opuntia cardona</name>
    <dbReference type="NCBI Taxonomy" id="393608"/>
    <lineage>
        <taxon>Eukaryota</taxon>
        <taxon>Viridiplantae</taxon>
        <taxon>Streptophyta</taxon>
        <taxon>Embryophyta</taxon>
        <taxon>Tracheophyta</taxon>
        <taxon>Spermatophyta</taxon>
        <taxon>Magnoliopsida</taxon>
        <taxon>eudicotyledons</taxon>
        <taxon>Gunneridae</taxon>
        <taxon>Pentapetalae</taxon>
        <taxon>Caryophyllales</taxon>
        <taxon>Cactineae</taxon>
        <taxon>Cactaceae</taxon>
        <taxon>Opuntioideae</taxon>
        <taxon>Opuntia</taxon>
    </lineage>
</organism>
<dbReference type="EMBL" id="GISG01194498">
    <property type="protein sequence ID" value="MBA4657035.1"/>
    <property type="molecule type" value="Transcribed_RNA"/>
</dbReference>
<reference evidence="1" key="1">
    <citation type="journal article" date="2013" name="J. Plant Res.">
        <title>Effect of fungi and light on seed germination of three Opuntia species from semiarid lands of central Mexico.</title>
        <authorList>
            <person name="Delgado-Sanchez P."/>
            <person name="Jimenez-Bremont J.F."/>
            <person name="Guerrero-Gonzalez Mde L."/>
            <person name="Flores J."/>
        </authorList>
    </citation>
    <scope>NUCLEOTIDE SEQUENCE</scope>
    <source>
        <tissue evidence="1">Cladode</tissue>
    </source>
</reference>
<proteinExistence type="predicted"/>
<protein>
    <submittedName>
        <fullName evidence="1">Uncharacterized protein</fullName>
    </submittedName>
</protein>